<dbReference type="GO" id="GO:0046353">
    <property type="term" value="F:aminoglycoside 3-N-acetyltransferase activity"/>
    <property type="evidence" value="ECO:0007669"/>
    <property type="project" value="UniProtKB-EC"/>
</dbReference>
<keyword evidence="7" id="KW-1185">Reference proteome</keyword>
<evidence type="ECO:0000256" key="3">
    <source>
        <dbReference type="ARBA" id="ARBA00022679"/>
    </source>
</evidence>
<keyword evidence="4 5" id="KW-0012">Acyltransferase</keyword>
<accession>A0A975DG12</accession>
<dbReference type="GO" id="GO:0046677">
    <property type="term" value="P:response to antibiotic"/>
    <property type="evidence" value="ECO:0007669"/>
    <property type="project" value="UniProtKB-KW"/>
</dbReference>
<comment type="similarity">
    <text evidence="1 5">Belongs to the antibiotic N-acetyltransferase family.</text>
</comment>
<name>A0A975DG12_9GAMM</name>
<dbReference type="AlphaFoldDB" id="A0A975DG12"/>
<dbReference type="KEGG" id="pxi:J5O05_14425"/>
<dbReference type="InterPro" id="IPR028345">
    <property type="entry name" value="Antibiotic_NAT-like"/>
</dbReference>
<comment type="catalytic activity">
    <reaction evidence="5">
        <text>a 2-deoxystreptamine antibiotic + acetyl-CoA = an N(3)-acetyl-2-deoxystreptamine antibiotic + CoA + H(+)</text>
        <dbReference type="Rhea" id="RHEA:12665"/>
        <dbReference type="ChEBI" id="CHEBI:15378"/>
        <dbReference type="ChEBI" id="CHEBI:57287"/>
        <dbReference type="ChEBI" id="CHEBI:57288"/>
        <dbReference type="ChEBI" id="CHEBI:57921"/>
        <dbReference type="ChEBI" id="CHEBI:77452"/>
        <dbReference type="EC" id="2.3.1.81"/>
    </reaction>
</comment>
<keyword evidence="3 5" id="KW-0808">Transferase</keyword>
<keyword evidence="5" id="KW-0046">Antibiotic resistance</keyword>
<proteinExistence type="inferred from homology"/>
<evidence type="ECO:0000256" key="2">
    <source>
        <dbReference type="ARBA" id="ARBA00012882"/>
    </source>
</evidence>
<dbReference type="SUPFAM" id="SSF110710">
    <property type="entry name" value="TTHA0583/YokD-like"/>
    <property type="match status" value="1"/>
</dbReference>
<dbReference type="RefSeq" id="WP_208842684.1">
    <property type="nucleotide sequence ID" value="NZ_CP072133.1"/>
</dbReference>
<evidence type="ECO:0000313" key="6">
    <source>
        <dbReference type="EMBL" id="QTH71042.1"/>
    </source>
</evidence>
<evidence type="ECO:0000256" key="4">
    <source>
        <dbReference type="ARBA" id="ARBA00023315"/>
    </source>
</evidence>
<dbReference type="PANTHER" id="PTHR11104:SF0">
    <property type="entry name" value="SPBETA PROPHAGE-DERIVED AMINOGLYCOSIDE N(3')-ACETYLTRANSFERASE-LIKE PROTEIN YOKD"/>
    <property type="match status" value="1"/>
</dbReference>
<dbReference type="Pfam" id="PF02522">
    <property type="entry name" value="Antibiotic_NAT"/>
    <property type="match status" value="1"/>
</dbReference>
<dbReference type="EMBL" id="CP072133">
    <property type="protein sequence ID" value="QTH71042.1"/>
    <property type="molecule type" value="Genomic_DNA"/>
</dbReference>
<protein>
    <recommendedName>
        <fullName evidence="2 5">Aminoglycoside N(3)-acetyltransferase</fullName>
        <ecNumber evidence="5">2.3.1.-</ecNumber>
    </recommendedName>
</protein>
<sequence>MSTLIFEIIAFLRQCGVTATSTLLVHSGIKELSQQNMRANDLCEALINLVNSGTLLMPTMTWRIVTAQNPYFSVLETPSHTGVLTEIFRKDYATKRSLHPTHSVAGFGVNASTLLEHHHKSTTPCSSSSPYGILLANVEQLDSYILHIKVGLESSTMLHFFEETYAPQNYLVATAQQYTLTTESGDTVMYQLYHHNKKVRDFHRFGPLLYQKDGLFFKEIGGVTVSLVKVSILKSVLEQAFMHSKNATLAGYSYVNA</sequence>
<dbReference type="EC" id="2.3.1.-" evidence="5"/>
<reference evidence="6" key="1">
    <citation type="submission" date="2021-03" db="EMBL/GenBank/DDBJ databases">
        <title>Complete Genome of Pseudoalteromonas xiamenensis STKMTI.2, a new potential marine bacterium producing anti-Vibrio compounds.</title>
        <authorList>
            <person name="Handayani D.P."/>
            <person name="Isnansetyo A."/>
            <person name="Istiqomah I."/>
            <person name="Jumina J."/>
        </authorList>
    </citation>
    <scope>NUCLEOTIDE SEQUENCE</scope>
    <source>
        <strain evidence="6">STKMTI.2</strain>
    </source>
</reference>
<evidence type="ECO:0000313" key="7">
    <source>
        <dbReference type="Proteomes" id="UP000664904"/>
    </source>
</evidence>
<dbReference type="PANTHER" id="PTHR11104">
    <property type="entry name" value="AMINOGLYCOSIDE N3-ACETYLTRANSFERASE"/>
    <property type="match status" value="1"/>
</dbReference>
<evidence type="ECO:0000256" key="5">
    <source>
        <dbReference type="RuleBase" id="RU365031"/>
    </source>
</evidence>
<gene>
    <name evidence="6" type="ORF">J5O05_14425</name>
</gene>
<evidence type="ECO:0000256" key="1">
    <source>
        <dbReference type="ARBA" id="ARBA00006383"/>
    </source>
</evidence>
<dbReference type="Proteomes" id="UP000664904">
    <property type="component" value="Chromosome"/>
</dbReference>
<dbReference type="InterPro" id="IPR003679">
    <property type="entry name" value="Amioglycoside_AcTrfase"/>
</dbReference>
<organism evidence="6 7">
    <name type="scientific">Pseudoalteromonas xiamenensis</name>
    <dbReference type="NCBI Taxonomy" id="882626"/>
    <lineage>
        <taxon>Bacteria</taxon>
        <taxon>Pseudomonadati</taxon>
        <taxon>Pseudomonadota</taxon>
        <taxon>Gammaproteobacteria</taxon>
        <taxon>Alteromonadales</taxon>
        <taxon>Pseudoalteromonadaceae</taxon>
        <taxon>Pseudoalteromonas</taxon>
    </lineage>
</organism>